<organism evidence="1 2">
    <name type="scientific">Datura stramonium</name>
    <name type="common">Jimsonweed</name>
    <name type="synonym">Common thornapple</name>
    <dbReference type="NCBI Taxonomy" id="4076"/>
    <lineage>
        <taxon>Eukaryota</taxon>
        <taxon>Viridiplantae</taxon>
        <taxon>Streptophyta</taxon>
        <taxon>Embryophyta</taxon>
        <taxon>Tracheophyta</taxon>
        <taxon>Spermatophyta</taxon>
        <taxon>Magnoliopsida</taxon>
        <taxon>eudicotyledons</taxon>
        <taxon>Gunneridae</taxon>
        <taxon>Pentapetalae</taxon>
        <taxon>asterids</taxon>
        <taxon>lamiids</taxon>
        <taxon>Solanales</taxon>
        <taxon>Solanaceae</taxon>
        <taxon>Solanoideae</taxon>
        <taxon>Datureae</taxon>
        <taxon>Datura</taxon>
    </lineage>
</organism>
<dbReference type="Proteomes" id="UP000823775">
    <property type="component" value="Unassembled WGS sequence"/>
</dbReference>
<name>A0ABS8SWR1_DATST</name>
<keyword evidence="2" id="KW-1185">Reference proteome</keyword>
<gene>
    <name evidence="1" type="ORF">HAX54_050694</name>
</gene>
<comment type="caution">
    <text evidence="1">The sequence shown here is derived from an EMBL/GenBank/DDBJ whole genome shotgun (WGS) entry which is preliminary data.</text>
</comment>
<evidence type="ECO:0000313" key="1">
    <source>
        <dbReference type="EMBL" id="MCD7463475.1"/>
    </source>
</evidence>
<proteinExistence type="predicted"/>
<protein>
    <submittedName>
        <fullName evidence="1">Uncharacterized protein</fullName>
    </submittedName>
</protein>
<accession>A0ABS8SWR1</accession>
<sequence>MRDVRPAGPEKGTLYDSSRFNHTLNEVCRYKRLMQEVSIWASIMRECIDSNVMEACARHTTDDMIKFKLASGKWVPLQRIIHPDSGTAIATYLRCSGSEKTDWSWQVEVHLRVAVIQQQLLHSSAGEVVSFNCQYSV</sequence>
<evidence type="ECO:0000313" key="2">
    <source>
        <dbReference type="Proteomes" id="UP000823775"/>
    </source>
</evidence>
<reference evidence="1 2" key="1">
    <citation type="journal article" date="2021" name="BMC Genomics">
        <title>Datura genome reveals duplications of psychoactive alkaloid biosynthetic genes and high mutation rate following tissue culture.</title>
        <authorList>
            <person name="Rajewski A."/>
            <person name="Carter-House D."/>
            <person name="Stajich J."/>
            <person name="Litt A."/>
        </authorList>
    </citation>
    <scope>NUCLEOTIDE SEQUENCE [LARGE SCALE GENOMIC DNA]</scope>
    <source>
        <strain evidence="1">AR-01</strain>
    </source>
</reference>
<dbReference type="EMBL" id="JACEIK010000890">
    <property type="protein sequence ID" value="MCD7463475.1"/>
    <property type="molecule type" value="Genomic_DNA"/>
</dbReference>